<evidence type="ECO:0000313" key="1">
    <source>
        <dbReference type="Proteomes" id="UP000887575"/>
    </source>
</evidence>
<dbReference type="AlphaFoldDB" id="A0AAF3EWC4"/>
<organism evidence="1 2">
    <name type="scientific">Mesorhabditis belari</name>
    <dbReference type="NCBI Taxonomy" id="2138241"/>
    <lineage>
        <taxon>Eukaryota</taxon>
        <taxon>Metazoa</taxon>
        <taxon>Ecdysozoa</taxon>
        <taxon>Nematoda</taxon>
        <taxon>Chromadorea</taxon>
        <taxon>Rhabditida</taxon>
        <taxon>Rhabditina</taxon>
        <taxon>Rhabditomorpha</taxon>
        <taxon>Rhabditoidea</taxon>
        <taxon>Rhabditidae</taxon>
        <taxon>Mesorhabditinae</taxon>
        <taxon>Mesorhabditis</taxon>
    </lineage>
</organism>
<name>A0AAF3EWC4_9BILA</name>
<evidence type="ECO:0000313" key="2">
    <source>
        <dbReference type="WBParaSite" id="MBELARI_LOCUS1842"/>
    </source>
</evidence>
<protein>
    <submittedName>
        <fullName evidence="2 3">Uncharacterized protein</fullName>
    </submittedName>
</protein>
<evidence type="ECO:0000313" key="3">
    <source>
        <dbReference type="WBParaSite" id="MBELARI_LOCUS3977"/>
    </source>
</evidence>
<sequence length="77" mass="8652">MSRTKRWRDGNYDLHFSESSLNLETGGTIMDSWDYGSILWVATGERCLGFEVESAGIIECACAAPQLAVDNFRKFVK</sequence>
<keyword evidence="1" id="KW-1185">Reference proteome</keyword>
<dbReference type="WBParaSite" id="MBELARI_LOCUS3977">
    <property type="protein sequence ID" value="MBELARI_LOCUS3977"/>
    <property type="gene ID" value="MBELARI_LOCUS3977"/>
</dbReference>
<dbReference type="Proteomes" id="UP000887575">
    <property type="component" value="Unassembled WGS sequence"/>
</dbReference>
<accession>A0AAF3EWC4</accession>
<dbReference type="WBParaSite" id="MBELARI_LOCUS1842">
    <property type="protein sequence ID" value="MBELARI_LOCUS1842"/>
    <property type="gene ID" value="MBELARI_LOCUS1842"/>
</dbReference>
<proteinExistence type="predicted"/>
<reference evidence="2 3" key="1">
    <citation type="submission" date="2024-02" db="UniProtKB">
        <authorList>
            <consortium name="WormBaseParasite"/>
        </authorList>
    </citation>
    <scope>IDENTIFICATION</scope>
</reference>